<keyword evidence="5 9" id="KW-0255">Endonuclease</keyword>
<keyword evidence="7 9" id="KW-0460">Magnesium</keyword>
<dbReference type="NCBIfam" id="TIGR01573">
    <property type="entry name" value="cas2"/>
    <property type="match status" value="1"/>
</dbReference>
<evidence type="ECO:0000256" key="9">
    <source>
        <dbReference type="HAMAP-Rule" id="MF_01471"/>
    </source>
</evidence>
<evidence type="ECO:0000256" key="7">
    <source>
        <dbReference type="ARBA" id="ARBA00022842"/>
    </source>
</evidence>
<evidence type="ECO:0000313" key="11">
    <source>
        <dbReference type="EMBL" id="BCI61023.1"/>
    </source>
</evidence>
<dbReference type="PANTHER" id="PTHR34405:SF3">
    <property type="entry name" value="CRISPR-ASSOCIATED ENDORIBONUCLEASE CAS2 3"/>
    <property type="match status" value="1"/>
</dbReference>
<protein>
    <recommendedName>
        <fullName evidence="9">CRISPR-associated endoribonuclease Cas2</fullName>
        <ecNumber evidence="9">3.1.-.-</ecNumber>
    </recommendedName>
</protein>
<comment type="similarity">
    <text evidence="2 9 10">Belongs to the CRISPR-associated endoribonuclease Cas2 protein family.</text>
</comment>
<reference evidence="12" key="1">
    <citation type="submission" date="2020-07" db="EMBL/GenBank/DDBJ databases">
        <title>Complete genome sequencing of Clostridia bacterium strain 12CBH8.</title>
        <authorList>
            <person name="Sakamoto M."/>
            <person name="Murakami T."/>
            <person name="Mori H."/>
        </authorList>
    </citation>
    <scope>NUCLEOTIDE SEQUENCE [LARGE SCALE GENOMIC DNA]</scope>
    <source>
        <strain evidence="12">12CBH8</strain>
    </source>
</reference>
<evidence type="ECO:0000256" key="10">
    <source>
        <dbReference type="PIRNR" id="PIRNR032582"/>
    </source>
</evidence>
<keyword evidence="12" id="KW-1185">Reference proteome</keyword>
<dbReference type="PIRSF" id="PIRSF032582">
    <property type="entry name" value="Cas2"/>
    <property type="match status" value="1"/>
</dbReference>
<comment type="subunit">
    <text evidence="9">Homodimer, forms a heterotetramer with a Cas1 homodimer.</text>
</comment>
<proteinExistence type="inferred from homology"/>
<comment type="cofactor">
    <cofactor evidence="1 9">
        <name>Mg(2+)</name>
        <dbReference type="ChEBI" id="CHEBI:18420"/>
    </cofactor>
</comment>
<dbReference type="GO" id="GO:0004521">
    <property type="term" value="F:RNA endonuclease activity"/>
    <property type="evidence" value="ECO:0007669"/>
    <property type="project" value="UniProtKB-UniRule"/>
</dbReference>
<feature type="binding site" evidence="9">
    <location>
        <position position="8"/>
    </location>
    <ligand>
        <name>Mg(2+)</name>
        <dbReference type="ChEBI" id="CHEBI:18420"/>
        <note>catalytic</note>
    </ligand>
</feature>
<gene>
    <name evidence="9 11" type="primary">cas2</name>
    <name evidence="11" type="ORF">C12CBH8_16620</name>
</gene>
<evidence type="ECO:0000256" key="6">
    <source>
        <dbReference type="ARBA" id="ARBA00022801"/>
    </source>
</evidence>
<evidence type="ECO:0000313" key="12">
    <source>
        <dbReference type="Proteomes" id="UP000593890"/>
    </source>
</evidence>
<evidence type="ECO:0000256" key="2">
    <source>
        <dbReference type="ARBA" id="ARBA00009959"/>
    </source>
</evidence>
<accession>A0A7I8D726</accession>
<evidence type="ECO:0000256" key="8">
    <source>
        <dbReference type="ARBA" id="ARBA00023118"/>
    </source>
</evidence>
<evidence type="ECO:0000256" key="3">
    <source>
        <dbReference type="ARBA" id="ARBA00022722"/>
    </source>
</evidence>
<dbReference type="Gene3D" id="3.30.70.240">
    <property type="match status" value="1"/>
</dbReference>
<dbReference type="Proteomes" id="UP000593890">
    <property type="component" value="Chromosome"/>
</dbReference>
<dbReference type="SUPFAM" id="SSF143430">
    <property type="entry name" value="TTP0101/SSO1404-like"/>
    <property type="match status" value="1"/>
</dbReference>
<dbReference type="KEGG" id="sman:C12CBH8_16620"/>
<dbReference type="InterPro" id="IPR021127">
    <property type="entry name" value="CRISPR_associated_Cas2"/>
</dbReference>
<dbReference type="GO" id="GO:0051607">
    <property type="term" value="P:defense response to virus"/>
    <property type="evidence" value="ECO:0007669"/>
    <property type="project" value="UniProtKB-UniRule"/>
</dbReference>
<dbReference type="EC" id="3.1.-.-" evidence="9"/>
<dbReference type="InterPro" id="IPR019199">
    <property type="entry name" value="Virulence_VapD/CRISPR_Cas2"/>
</dbReference>
<comment type="function">
    <text evidence="9">CRISPR (clustered regularly interspaced short palindromic repeat), is an adaptive immune system that provides protection against mobile genetic elements (viruses, transposable elements and conjugative plasmids). CRISPR clusters contain sequences complementary to antecedent mobile elements and target invading nucleic acids. CRISPR clusters are transcribed and processed into CRISPR RNA (crRNA). Functions as a ssRNA-specific endoribonuclease. Involved in the integration of spacer DNA into the CRISPR cassette.</text>
</comment>
<dbReference type="EMBL" id="AP023321">
    <property type="protein sequence ID" value="BCI61023.1"/>
    <property type="molecule type" value="Genomic_DNA"/>
</dbReference>
<dbReference type="GO" id="GO:0046872">
    <property type="term" value="F:metal ion binding"/>
    <property type="evidence" value="ECO:0007669"/>
    <property type="project" value="UniProtKB-UniRule"/>
</dbReference>
<dbReference type="GO" id="GO:0043571">
    <property type="term" value="P:maintenance of CRISPR repeat elements"/>
    <property type="evidence" value="ECO:0007669"/>
    <property type="project" value="UniProtKB-UniRule"/>
</dbReference>
<keyword evidence="3 9" id="KW-0540">Nuclease</keyword>
<dbReference type="HAMAP" id="MF_01471">
    <property type="entry name" value="Cas2"/>
    <property type="match status" value="1"/>
</dbReference>
<dbReference type="Pfam" id="PF09827">
    <property type="entry name" value="CRISPR_Cas2"/>
    <property type="match status" value="1"/>
</dbReference>
<organism evidence="11 12">
    <name type="scientific">Solibaculum mannosilyticum</name>
    <dbReference type="NCBI Taxonomy" id="2780922"/>
    <lineage>
        <taxon>Bacteria</taxon>
        <taxon>Bacillati</taxon>
        <taxon>Bacillota</taxon>
        <taxon>Clostridia</taxon>
        <taxon>Eubacteriales</taxon>
        <taxon>Oscillospiraceae</taxon>
        <taxon>Solibaculum</taxon>
    </lineage>
</organism>
<sequence length="96" mass="11062">MLVLITYDVSTDTAAGRKRLHKVAKTCVNWGQRVQNSVFECKVDAAQYAQLKDLLSQIIDLEKDSIRFYNLGDRYHRRIEHMGIRSGYDVEGVLMV</sequence>
<evidence type="ECO:0000256" key="5">
    <source>
        <dbReference type="ARBA" id="ARBA00022759"/>
    </source>
</evidence>
<dbReference type="RefSeq" id="WP_215533013.1">
    <property type="nucleotide sequence ID" value="NZ_AP023321.1"/>
</dbReference>
<keyword evidence="4 9" id="KW-0479">Metal-binding</keyword>
<keyword evidence="8 9" id="KW-0051">Antiviral defense</keyword>
<evidence type="ECO:0000256" key="1">
    <source>
        <dbReference type="ARBA" id="ARBA00001946"/>
    </source>
</evidence>
<keyword evidence="6 9" id="KW-0378">Hydrolase</keyword>
<dbReference type="AlphaFoldDB" id="A0A7I8D726"/>
<name>A0A7I8D726_9FIRM</name>
<dbReference type="GO" id="GO:0016787">
    <property type="term" value="F:hydrolase activity"/>
    <property type="evidence" value="ECO:0007669"/>
    <property type="project" value="UniProtKB-KW"/>
</dbReference>
<evidence type="ECO:0000256" key="4">
    <source>
        <dbReference type="ARBA" id="ARBA00022723"/>
    </source>
</evidence>
<dbReference type="PANTHER" id="PTHR34405">
    <property type="entry name" value="CRISPR-ASSOCIATED ENDORIBONUCLEASE CAS2"/>
    <property type="match status" value="1"/>
</dbReference>
<dbReference type="CDD" id="cd09725">
    <property type="entry name" value="Cas2_I_II_III"/>
    <property type="match status" value="1"/>
</dbReference>